<evidence type="ECO:0000259" key="3">
    <source>
        <dbReference type="SMART" id="SM00563"/>
    </source>
</evidence>
<evidence type="ECO:0000313" key="5">
    <source>
        <dbReference type="Proteomes" id="UP000613840"/>
    </source>
</evidence>
<dbReference type="GO" id="GO:0006654">
    <property type="term" value="P:phosphatidic acid biosynthetic process"/>
    <property type="evidence" value="ECO:0007669"/>
    <property type="project" value="TreeGrafter"/>
</dbReference>
<keyword evidence="2 4" id="KW-0012">Acyltransferase</keyword>
<dbReference type="AlphaFoldDB" id="A0A917S1B4"/>
<organism evidence="4 5">
    <name type="scientific">Microlunatus endophyticus</name>
    <dbReference type="NCBI Taxonomy" id="1716077"/>
    <lineage>
        <taxon>Bacteria</taxon>
        <taxon>Bacillati</taxon>
        <taxon>Actinomycetota</taxon>
        <taxon>Actinomycetes</taxon>
        <taxon>Propionibacteriales</taxon>
        <taxon>Propionibacteriaceae</taxon>
        <taxon>Microlunatus</taxon>
    </lineage>
</organism>
<name>A0A917S1B4_9ACTN</name>
<dbReference type="Proteomes" id="UP000613840">
    <property type="component" value="Unassembled WGS sequence"/>
</dbReference>
<reference evidence="4" key="2">
    <citation type="submission" date="2020-09" db="EMBL/GenBank/DDBJ databases">
        <authorList>
            <person name="Sun Q."/>
            <person name="Zhou Y."/>
        </authorList>
    </citation>
    <scope>NUCLEOTIDE SEQUENCE</scope>
    <source>
        <strain evidence="4">CGMCC 4.7306</strain>
    </source>
</reference>
<dbReference type="PANTHER" id="PTHR10434">
    <property type="entry name" value="1-ACYL-SN-GLYCEROL-3-PHOSPHATE ACYLTRANSFERASE"/>
    <property type="match status" value="1"/>
</dbReference>
<dbReference type="InterPro" id="IPR002123">
    <property type="entry name" value="Plipid/glycerol_acylTrfase"/>
</dbReference>
<protein>
    <submittedName>
        <fullName evidence="4">1-acyl-sn-glycerol-3-phosphate acyltransferase</fullName>
    </submittedName>
</protein>
<keyword evidence="5" id="KW-1185">Reference proteome</keyword>
<dbReference type="EMBL" id="BMMZ01000001">
    <property type="protein sequence ID" value="GGL50212.1"/>
    <property type="molecule type" value="Genomic_DNA"/>
</dbReference>
<proteinExistence type="predicted"/>
<dbReference type="SUPFAM" id="SSF69593">
    <property type="entry name" value="Glycerol-3-phosphate (1)-acyltransferase"/>
    <property type="match status" value="1"/>
</dbReference>
<evidence type="ECO:0000256" key="1">
    <source>
        <dbReference type="ARBA" id="ARBA00022679"/>
    </source>
</evidence>
<evidence type="ECO:0000256" key="2">
    <source>
        <dbReference type="ARBA" id="ARBA00023315"/>
    </source>
</evidence>
<reference evidence="4" key="1">
    <citation type="journal article" date="2014" name="Int. J. Syst. Evol. Microbiol.">
        <title>Complete genome sequence of Corynebacterium casei LMG S-19264T (=DSM 44701T), isolated from a smear-ripened cheese.</title>
        <authorList>
            <consortium name="US DOE Joint Genome Institute (JGI-PGF)"/>
            <person name="Walter F."/>
            <person name="Albersmeier A."/>
            <person name="Kalinowski J."/>
            <person name="Ruckert C."/>
        </authorList>
    </citation>
    <scope>NUCLEOTIDE SEQUENCE</scope>
    <source>
        <strain evidence="4">CGMCC 4.7306</strain>
    </source>
</reference>
<dbReference type="SMART" id="SM00563">
    <property type="entry name" value="PlsC"/>
    <property type="match status" value="1"/>
</dbReference>
<dbReference type="PANTHER" id="PTHR10434:SF11">
    <property type="entry name" value="1-ACYL-SN-GLYCEROL-3-PHOSPHATE ACYLTRANSFERASE"/>
    <property type="match status" value="1"/>
</dbReference>
<gene>
    <name evidence="4" type="primary">plsC</name>
    <name evidence="4" type="ORF">GCM10011575_05560</name>
</gene>
<dbReference type="CDD" id="cd07989">
    <property type="entry name" value="LPLAT_AGPAT-like"/>
    <property type="match status" value="1"/>
</dbReference>
<dbReference type="RefSeq" id="WP_188893616.1">
    <property type="nucleotide sequence ID" value="NZ_BMMZ01000001.1"/>
</dbReference>
<keyword evidence="1" id="KW-0808">Transferase</keyword>
<feature type="domain" description="Phospholipid/glycerol acyltransferase" evidence="3">
    <location>
        <begin position="40"/>
        <end position="158"/>
    </location>
</feature>
<comment type="caution">
    <text evidence="4">The sequence shown here is derived from an EMBL/GenBank/DDBJ whole genome shotgun (WGS) entry which is preliminary data.</text>
</comment>
<dbReference type="Pfam" id="PF01553">
    <property type="entry name" value="Acyltransferase"/>
    <property type="match status" value="1"/>
</dbReference>
<dbReference type="GO" id="GO:0003841">
    <property type="term" value="F:1-acylglycerol-3-phosphate O-acyltransferase activity"/>
    <property type="evidence" value="ECO:0007669"/>
    <property type="project" value="TreeGrafter"/>
</dbReference>
<sequence>MDLAPVVPLLKPAARLVIATVERLIRPDWRDVSKLPDGPAIVVVNHISNVDPVLVGAFLARSGHWPRFLAKDSLFDVPVLGRILTAIAQIPVHRGSVDAADALQHAVAALADGGYVVIYPEGTITSAPGLWPMKGRTGAARLAARTGAPVIPVGQWGAEKILYGKRLGLPAVLPRKLITMMVGDPIDLEGLSADQATERIMARITELVGRVRGDEPPVAYDPDK</sequence>
<evidence type="ECO:0000313" key="4">
    <source>
        <dbReference type="EMBL" id="GGL50212.1"/>
    </source>
</evidence>
<accession>A0A917S1B4</accession>